<dbReference type="CDD" id="cd01650">
    <property type="entry name" value="RT_nLTR_like"/>
    <property type="match status" value="1"/>
</dbReference>
<comment type="caution">
    <text evidence="2">The sequence shown here is derived from an EMBL/GenBank/DDBJ whole genome shotgun (WGS) entry which is preliminary data.</text>
</comment>
<dbReference type="InterPro" id="IPR043502">
    <property type="entry name" value="DNA/RNA_pol_sf"/>
</dbReference>
<dbReference type="PANTHER" id="PTHR33116:SF86">
    <property type="entry name" value="REVERSE TRANSCRIPTASE DOMAIN-CONTAINING PROTEIN"/>
    <property type="match status" value="1"/>
</dbReference>
<protein>
    <recommendedName>
        <fullName evidence="1">Reverse transcriptase domain-containing protein</fullName>
    </recommendedName>
</protein>
<dbReference type="SUPFAM" id="SSF56219">
    <property type="entry name" value="DNase I-like"/>
    <property type="match status" value="1"/>
</dbReference>
<evidence type="ECO:0000313" key="2">
    <source>
        <dbReference type="EMBL" id="KAK9938568.1"/>
    </source>
</evidence>
<sequence>MAGGLSLWWKPEFHVDIILHSKYFIDTVITCGNLGAKVCVTWMYGPPYYSEKSAFWESWQGQQWNDGMPWHVIGDFNELMWSFEKVGGAPWNQNRNKFLNDFVASNNLIDIGFKGTSFTWFRKEFGEFTLKERLDRGLISDDWLMLWPNSCLTHLSLIGSDQCPLLFNFCPTLERKGKPFKFESFWADDVECLPIIQNNWKNLSFPCNQALWRQNLSACRSQLSKWSCSRFSKNRHLIRDLQAELDSNLLDSHFDCARRDEITNQLSLLWSIEEKVWHQKSRISWLTAGDQNTRFFHLTTLHRRQRNRILKIADDSGTWIVGERAIRCEFESQFQKVFACQGPRFWGDALAAVHHVVTEDMNLNLTAPFSLDEVKAAAFQLGALKSPGPDGFPGLFFHKFWDVVNNLVYETSLDFGSGLVNLSTLNQTHIALIPKIPNPERTSHFRPISLCNNSYKILSKLIANRLKAILPALISHNQNAFVPNRQIQDNILLAHESYHYLKLKREGGNHDLGLKLDMNKAYDRVEWDFLEAALLKFGFDRNWVRLVMSYVISVSFSIVLDGNAGAFFKPKRGLRQGDPLSPYLFLIVSEVLSLRITKAVHDGHLTGIRLSRSCPVIYHLFFADDALYFLKATLPNCWVLKLILNEFCLASGQLINHEKSSIYFSPNTPLQMQYLMCELLGITLVDHPGSYLGLPTIWGKSKKEALSYIKDRVIRKIDSWKLKSLSSAGKEIFLKSVASAVPAYPMSCFKFPASICNEINASLSNFWWGENESNNKLHWKSWSYLGKSKLEGGLGFRDFHSFNLALLAKQCWKLIHEPFSFWARVMKARYFPLCDFSLAVKGYRASWSWASLLEARDIILSGSSWQFGNGLSIRIWTDSWLPPPHEGSIVSIGNVPPNAPVFVNQLVDWQGGSWNLRSISPYLSPDILQLISLIPIGDDCVADRLIWPWNKNGLYSVKSGYHWLHSRKAISLPNIGHNSHFISSVC</sequence>
<accession>A0AAW1XQ60</accession>
<name>A0AAW1XQ60_RUBAR</name>
<dbReference type="Pfam" id="PF00078">
    <property type="entry name" value="RVT_1"/>
    <property type="match status" value="1"/>
</dbReference>
<evidence type="ECO:0000313" key="3">
    <source>
        <dbReference type="Proteomes" id="UP001457282"/>
    </source>
</evidence>
<dbReference type="PANTHER" id="PTHR33116">
    <property type="entry name" value="REVERSE TRANSCRIPTASE ZINC-BINDING DOMAIN-CONTAINING PROTEIN-RELATED-RELATED"/>
    <property type="match status" value="1"/>
</dbReference>
<gene>
    <name evidence="2" type="ORF">M0R45_015297</name>
</gene>
<dbReference type="EMBL" id="JBEDUW010000003">
    <property type="protein sequence ID" value="KAK9938568.1"/>
    <property type="molecule type" value="Genomic_DNA"/>
</dbReference>
<evidence type="ECO:0000259" key="1">
    <source>
        <dbReference type="PROSITE" id="PS50878"/>
    </source>
</evidence>
<keyword evidence="3" id="KW-1185">Reference proteome</keyword>
<dbReference type="SUPFAM" id="SSF56672">
    <property type="entry name" value="DNA/RNA polymerases"/>
    <property type="match status" value="1"/>
</dbReference>
<feature type="domain" description="Reverse transcriptase" evidence="1">
    <location>
        <begin position="414"/>
        <end position="684"/>
    </location>
</feature>
<organism evidence="2 3">
    <name type="scientific">Rubus argutus</name>
    <name type="common">Southern blackberry</name>
    <dbReference type="NCBI Taxonomy" id="59490"/>
    <lineage>
        <taxon>Eukaryota</taxon>
        <taxon>Viridiplantae</taxon>
        <taxon>Streptophyta</taxon>
        <taxon>Embryophyta</taxon>
        <taxon>Tracheophyta</taxon>
        <taxon>Spermatophyta</taxon>
        <taxon>Magnoliopsida</taxon>
        <taxon>eudicotyledons</taxon>
        <taxon>Gunneridae</taxon>
        <taxon>Pentapetalae</taxon>
        <taxon>rosids</taxon>
        <taxon>fabids</taxon>
        <taxon>Rosales</taxon>
        <taxon>Rosaceae</taxon>
        <taxon>Rosoideae</taxon>
        <taxon>Rosoideae incertae sedis</taxon>
        <taxon>Rubus</taxon>
    </lineage>
</organism>
<dbReference type="PROSITE" id="PS50878">
    <property type="entry name" value="RT_POL"/>
    <property type="match status" value="1"/>
</dbReference>
<dbReference type="AlphaFoldDB" id="A0AAW1XQ60"/>
<proteinExistence type="predicted"/>
<dbReference type="InterPro" id="IPR000477">
    <property type="entry name" value="RT_dom"/>
</dbReference>
<dbReference type="InterPro" id="IPR036691">
    <property type="entry name" value="Endo/exonu/phosph_ase_sf"/>
</dbReference>
<dbReference type="Gene3D" id="3.60.10.10">
    <property type="entry name" value="Endonuclease/exonuclease/phosphatase"/>
    <property type="match status" value="1"/>
</dbReference>
<dbReference type="Proteomes" id="UP001457282">
    <property type="component" value="Unassembled WGS sequence"/>
</dbReference>
<reference evidence="2 3" key="1">
    <citation type="journal article" date="2023" name="G3 (Bethesda)">
        <title>A chromosome-length genome assembly and annotation of blackberry (Rubus argutus, cv. 'Hillquist').</title>
        <authorList>
            <person name="Bruna T."/>
            <person name="Aryal R."/>
            <person name="Dudchenko O."/>
            <person name="Sargent D.J."/>
            <person name="Mead D."/>
            <person name="Buti M."/>
            <person name="Cavallini A."/>
            <person name="Hytonen T."/>
            <person name="Andres J."/>
            <person name="Pham M."/>
            <person name="Weisz D."/>
            <person name="Mascagni F."/>
            <person name="Usai G."/>
            <person name="Natali L."/>
            <person name="Bassil N."/>
            <person name="Fernandez G.E."/>
            <person name="Lomsadze A."/>
            <person name="Armour M."/>
            <person name="Olukolu B."/>
            <person name="Poorten T."/>
            <person name="Britton C."/>
            <person name="Davik J."/>
            <person name="Ashrafi H."/>
            <person name="Aiden E.L."/>
            <person name="Borodovsky M."/>
            <person name="Worthington M."/>
        </authorList>
    </citation>
    <scope>NUCLEOTIDE SEQUENCE [LARGE SCALE GENOMIC DNA]</scope>
    <source>
        <strain evidence="2">PI 553951</strain>
    </source>
</reference>